<organism evidence="1 2">
    <name type="scientific">Spirosoma oryzae</name>
    <dbReference type="NCBI Taxonomy" id="1469603"/>
    <lineage>
        <taxon>Bacteria</taxon>
        <taxon>Pseudomonadati</taxon>
        <taxon>Bacteroidota</taxon>
        <taxon>Cytophagia</taxon>
        <taxon>Cytophagales</taxon>
        <taxon>Cytophagaceae</taxon>
        <taxon>Spirosoma</taxon>
    </lineage>
</organism>
<proteinExistence type="predicted"/>
<dbReference type="RefSeq" id="WP_106137112.1">
    <property type="nucleotide sequence ID" value="NZ_PVTE01000005.1"/>
</dbReference>
<comment type="caution">
    <text evidence="1">The sequence shown here is derived from an EMBL/GenBank/DDBJ whole genome shotgun (WGS) entry which is preliminary data.</text>
</comment>
<evidence type="ECO:0008006" key="3">
    <source>
        <dbReference type="Google" id="ProtNLM"/>
    </source>
</evidence>
<evidence type="ECO:0000313" key="1">
    <source>
        <dbReference type="EMBL" id="PRY41903.1"/>
    </source>
</evidence>
<gene>
    <name evidence="1" type="ORF">CLV58_105104</name>
</gene>
<sequence length="294" mass="33292">MIWKSILTTLLLLTAYTLFIRYSGTAISRTAQTTAQRNIVKAEEFLYEDSNHYDTLIVGSSMSERLHSERLAPNCYNLSFSGLSSLDGLYLIQASGHAPKVLFVEINTIARQSPSSLDLTKVADPTSRTLKQWLPFLRQKYQPIGVVKALLRDWQHGSSDIVAPESASRLDTAMQQKMVHQLHGTMSLPLSVVATDSSFKKAYAFLNRLKRQGTTVILFEMPIDARLENLLAPRTIRTYANRYFPAPRYQHIVLPADSFRTSDGIHLLYDESLHYTNYLHAQYQKLAHTASKPI</sequence>
<evidence type="ECO:0000313" key="2">
    <source>
        <dbReference type="Proteomes" id="UP000238375"/>
    </source>
</evidence>
<dbReference type="OrthoDB" id="653624at2"/>
<keyword evidence="2" id="KW-1185">Reference proteome</keyword>
<name>A0A2T0T8C3_9BACT</name>
<dbReference type="AlphaFoldDB" id="A0A2T0T8C3"/>
<accession>A0A2T0T8C3</accession>
<protein>
    <recommendedName>
        <fullName evidence="3">DUF1574 domain-containing protein</fullName>
    </recommendedName>
</protein>
<dbReference type="EMBL" id="PVTE01000005">
    <property type="protein sequence ID" value="PRY41903.1"/>
    <property type="molecule type" value="Genomic_DNA"/>
</dbReference>
<dbReference type="Proteomes" id="UP000238375">
    <property type="component" value="Unassembled WGS sequence"/>
</dbReference>
<reference evidence="1 2" key="1">
    <citation type="submission" date="2018-03" db="EMBL/GenBank/DDBJ databases">
        <title>Genomic Encyclopedia of Archaeal and Bacterial Type Strains, Phase II (KMG-II): from individual species to whole genera.</title>
        <authorList>
            <person name="Goeker M."/>
        </authorList>
    </citation>
    <scope>NUCLEOTIDE SEQUENCE [LARGE SCALE GENOMIC DNA]</scope>
    <source>
        <strain evidence="1 2">DSM 28354</strain>
    </source>
</reference>